<protein>
    <submittedName>
        <fullName evidence="8">Stage V sporulation protein D (Sporulation-specific penicillin-binding protein)</fullName>
    </submittedName>
</protein>
<feature type="compositionally biased region" description="Acidic residues" evidence="4">
    <location>
        <begin position="628"/>
        <end position="643"/>
    </location>
</feature>
<dbReference type="GO" id="GO:0071555">
    <property type="term" value="P:cell wall organization"/>
    <property type="evidence" value="ECO:0007669"/>
    <property type="project" value="TreeGrafter"/>
</dbReference>
<dbReference type="Gene3D" id="3.40.710.10">
    <property type="entry name" value="DD-peptidase/beta-lactamase superfamily"/>
    <property type="match status" value="1"/>
</dbReference>
<dbReference type="OrthoDB" id="9804124at2"/>
<feature type="compositionally biased region" description="Basic and acidic residues" evidence="4">
    <location>
        <begin position="650"/>
        <end position="659"/>
    </location>
</feature>
<proteinExistence type="inferred from homology"/>
<dbReference type="EMBL" id="FOYZ01000011">
    <property type="protein sequence ID" value="SFR95696.1"/>
    <property type="molecule type" value="Genomic_DNA"/>
</dbReference>
<dbReference type="PANTHER" id="PTHR30627:SF1">
    <property type="entry name" value="PEPTIDOGLYCAN D,D-TRANSPEPTIDASE FTSI"/>
    <property type="match status" value="1"/>
</dbReference>
<dbReference type="InterPro" id="IPR050515">
    <property type="entry name" value="Beta-lactam/transpept"/>
</dbReference>
<evidence type="ECO:0000259" key="6">
    <source>
        <dbReference type="Pfam" id="PF00905"/>
    </source>
</evidence>
<evidence type="ECO:0000313" key="8">
    <source>
        <dbReference type="EMBL" id="SFR95696.1"/>
    </source>
</evidence>
<evidence type="ECO:0000259" key="7">
    <source>
        <dbReference type="Pfam" id="PF03717"/>
    </source>
</evidence>
<dbReference type="InterPro" id="IPR001460">
    <property type="entry name" value="PCN-bd_Tpept"/>
</dbReference>
<comment type="subcellular location">
    <subcellularLocation>
        <location evidence="1">Membrane</location>
    </subcellularLocation>
</comment>
<dbReference type="PANTHER" id="PTHR30627">
    <property type="entry name" value="PEPTIDOGLYCAN D,D-TRANSPEPTIDASE"/>
    <property type="match status" value="1"/>
</dbReference>
<dbReference type="InterPro" id="IPR036138">
    <property type="entry name" value="PBP_dimer_sf"/>
</dbReference>
<dbReference type="RefSeq" id="WP_092561861.1">
    <property type="nucleotide sequence ID" value="NZ_FOYZ01000011.1"/>
</dbReference>
<dbReference type="Proteomes" id="UP000199659">
    <property type="component" value="Unassembled WGS sequence"/>
</dbReference>
<dbReference type="InterPro" id="IPR005311">
    <property type="entry name" value="PBP_dimer"/>
</dbReference>
<dbReference type="Pfam" id="PF03717">
    <property type="entry name" value="PBP_dimer"/>
    <property type="match status" value="1"/>
</dbReference>
<dbReference type="SUPFAM" id="SSF56519">
    <property type="entry name" value="Penicillin binding protein dimerisation domain"/>
    <property type="match status" value="1"/>
</dbReference>
<keyword evidence="5" id="KW-1133">Transmembrane helix</keyword>
<evidence type="ECO:0000256" key="4">
    <source>
        <dbReference type="SAM" id="MobiDB-lite"/>
    </source>
</evidence>
<organism evidence="8 9">
    <name type="scientific">Anaeromicropila populeti</name>
    <dbReference type="NCBI Taxonomy" id="37658"/>
    <lineage>
        <taxon>Bacteria</taxon>
        <taxon>Bacillati</taxon>
        <taxon>Bacillota</taxon>
        <taxon>Clostridia</taxon>
        <taxon>Lachnospirales</taxon>
        <taxon>Lachnospiraceae</taxon>
        <taxon>Anaeromicropila</taxon>
    </lineage>
</organism>
<dbReference type="Pfam" id="PF00905">
    <property type="entry name" value="Transpeptidase"/>
    <property type="match status" value="1"/>
</dbReference>
<feature type="domain" description="Penicillin-binding protein transpeptidase" evidence="6">
    <location>
        <begin position="259"/>
        <end position="582"/>
    </location>
</feature>
<dbReference type="Gene3D" id="3.90.1310.10">
    <property type="entry name" value="Penicillin-binding protein 2a (Domain 2)"/>
    <property type="match status" value="1"/>
</dbReference>
<dbReference type="GO" id="GO:0008658">
    <property type="term" value="F:penicillin binding"/>
    <property type="evidence" value="ECO:0007669"/>
    <property type="project" value="InterPro"/>
</dbReference>
<gene>
    <name evidence="8" type="ORF">SAMN05661086_02802</name>
</gene>
<sequence>MRQRKKNNTIKKFNSKMQGDLFLVFCVVVLLFLALIGRLLYITYSSGERYERRVLSQQTYVSNAIPFQRGMILDRNGTVLAKSIRVYNVILDPKKLLSSEEFYQPTIAALKECFSMKEEDVKAVLEEKPESQYVVMQKSVEAEKVEQFKKMKETDENIQGIWFEDNYKRYYPQKSLACDVIGFASANGFIGVEAYYNNELIGNNGREYGYFDADLNLERTVKPAVNGNTVVTTLDSNIQQIVEEKIEDFNKEVGGKNTAVLVMNPTNGEILAMSSGLQYDLNNPRDLSSFYTKAELNGMTEDEKMDALNGIWRNFVVSDGYEPGSTFKPITVAAALEENIVTPESTFLCTGHEVISGVSISCAKVQGHGTITLAESLMYSCNAAMMQISAKLGNKAFYQYENNFLFGQKTGIDLPAEHMGEIYQLDGMRPTDLAVSSFGQGMKVTMLQIASGISSLINGGNYYEPHVLKQIETDTGAVVETKEPVLVRETVSSETSEFIREALFQTVENGTATAAQVEGYQIGGKTGTAEKYPRKQGNYLVSFIGFAPYDNPSVLVYVVVDEPAVEDQAHSTYASNLFHNIMTEILPFLEIYKTNVTETTEPSEEPTQTEENRAEATPVPTLSPTEGENVEEDNPEGYEEESMPDNVVKSIRESEEPVE</sequence>
<feature type="region of interest" description="Disordered" evidence="4">
    <location>
        <begin position="597"/>
        <end position="659"/>
    </location>
</feature>
<name>A0A1I6KWU7_9FIRM</name>
<accession>A0A1I6KWU7</accession>
<evidence type="ECO:0000256" key="2">
    <source>
        <dbReference type="ARBA" id="ARBA00007171"/>
    </source>
</evidence>
<dbReference type="GO" id="GO:0005886">
    <property type="term" value="C:plasma membrane"/>
    <property type="evidence" value="ECO:0007669"/>
    <property type="project" value="TreeGrafter"/>
</dbReference>
<feature type="domain" description="Penicillin-binding protein dimerisation" evidence="7">
    <location>
        <begin position="65"/>
        <end position="214"/>
    </location>
</feature>
<evidence type="ECO:0000256" key="5">
    <source>
        <dbReference type="SAM" id="Phobius"/>
    </source>
</evidence>
<keyword evidence="9" id="KW-1185">Reference proteome</keyword>
<dbReference type="InterPro" id="IPR012338">
    <property type="entry name" value="Beta-lactam/transpept-like"/>
</dbReference>
<evidence type="ECO:0000256" key="3">
    <source>
        <dbReference type="ARBA" id="ARBA00023136"/>
    </source>
</evidence>
<dbReference type="SUPFAM" id="SSF56601">
    <property type="entry name" value="beta-lactamase/transpeptidase-like"/>
    <property type="match status" value="1"/>
</dbReference>
<dbReference type="STRING" id="37658.SAMN05661086_02802"/>
<keyword evidence="5" id="KW-0812">Transmembrane</keyword>
<evidence type="ECO:0000313" key="9">
    <source>
        <dbReference type="Proteomes" id="UP000199659"/>
    </source>
</evidence>
<evidence type="ECO:0000256" key="1">
    <source>
        <dbReference type="ARBA" id="ARBA00004370"/>
    </source>
</evidence>
<keyword evidence="3 5" id="KW-0472">Membrane</keyword>
<comment type="similarity">
    <text evidence="2">Belongs to the transpeptidase family.</text>
</comment>
<reference evidence="8 9" key="1">
    <citation type="submission" date="2016-10" db="EMBL/GenBank/DDBJ databases">
        <authorList>
            <person name="de Groot N.N."/>
        </authorList>
    </citation>
    <scope>NUCLEOTIDE SEQUENCE [LARGE SCALE GENOMIC DNA]</scope>
    <source>
        <strain evidence="8 9">743A</strain>
    </source>
</reference>
<dbReference type="AlphaFoldDB" id="A0A1I6KWU7"/>
<feature type="transmembrane region" description="Helical" evidence="5">
    <location>
        <begin position="21"/>
        <end position="44"/>
    </location>
</feature>